<dbReference type="eggNOG" id="COG1729">
    <property type="taxonomic scope" value="Bacteria"/>
</dbReference>
<proteinExistence type="predicted"/>
<feature type="chain" id="PRO_5003260555" evidence="1">
    <location>
        <begin position="44"/>
        <end position="660"/>
    </location>
</feature>
<dbReference type="InterPro" id="IPR011990">
    <property type="entry name" value="TPR-like_helical_dom_sf"/>
</dbReference>
<sequence length="660" mass="72885">MPVCDLFVRPRAGVFRSCCRTWAPLLAAACGGLVSVQSVFAQAADTPPIDLAMSFRPTQADVDYERVDKADYSKCTIDVERQGKASGWVVSGPEGQILRRFLDTNGDNVVDQWRYYDRGYEIYRDMDTNFNNKVDQSRWLNTGGTRWGIDTNEDGRLDRWKMISAEEATREAILAMASGTASRLERVLVNAEEADQIGLAPPMKKELLANVSGAAEKMRQRVSQTKVIGQGTKWVRFDSSMLMPYVIPADEGKANADMLVYENVMAIVETAGETGFVQIGEVLKVGDAWKLTQIPAPIEGDMLQITDGGVLMQPTSPANQAGMLSQSDITPEMQKLLTDLQQLDSNAPTPQSTAAELARYNSKRVEILSGLLASAQSEDERVQWLTQMIDGLAAAVQTGKYPEGVRQLTAVENDLKQQRPKSKLIPYTAYRRLLADYTVKLQSAMADAEKREELQTWWLEQLKGFVEQYPDADDSADALLQLAITEEFSGNADTAKKWYTQLVDTHPKTDAGARARGALKRLSLEGKSITLSGKGLDGKPISLANYQGKAVLVIFWATWCQPCTEDLPQIKALYDQYRSKGFEIVGVNLDTQRELVAPYIAEHGNSWPHVAQPDGLDGNVAVDFGVISVPTMFLIDKTGKVASNSTSVEDMKELLPELLE</sequence>
<dbReference type="GO" id="GO:0016491">
    <property type="term" value="F:oxidoreductase activity"/>
    <property type="evidence" value="ECO:0007669"/>
    <property type="project" value="InterPro"/>
</dbReference>
<gene>
    <name evidence="3" type="ordered locus">Plabr_2096</name>
</gene>
<reference evidence="4" key="1">
    <citation type="submission" date="2011-02" db="EMBL/GenBank/DDBJ databases">
        <title>The complete genome of Planctomyces brasiliensis DSM 5305.</title>
        <authorList>
            <person name="Lucas S."/>
            <person name="Copeland A."/>
            <person name="Lapidus A."/>
            <person name="Bruce D."/>
            <person name="Goodwin L."/>
            <person name="Pitluck S."/>
            <person name="Kyrpides N."/>
            <person name="Mavromatis K."/>
            <person name="Pagani I."/>
            <person name="Ivanova N."/>
            <person name="Ovchinnikova G."/>
            <person name="Lu M."/>
            <person name="Detter J.C."/>
            <person name="Han C."/>
            <person name="Land M."/>
            <person name="Hauser L."/>
            <person name="Markowitz V."/>
            <person name="Cheng J.-F."/>
            <person name="Hugenholtz P."/>
            <person name="Woyke T."/>
            <person name="Wu D."/>
            <person name="Tindall B."/>
            <person name="Pomrenke H.G."/>
            <person name="Brambilla E."/>
            <person name="Klenk H.-P."/>
            <person name="Eisen J.A."/>
        </authorList>
    </citation>
    <scope>NUCLEOTIDE SEQUENCE [LARGE SCALE GENOMIC DNA]</scope>
    <source>
        <strain evidence="4">ATCC 49424 / DSM 5305 / JCM 21570 / IAM 15109 / NBRC 103401 / IFAM 1448</strain>
    </source>
</reference>
<accession>F0SJC4</accession>
<feature type="signal peptide" evidence="1">
    <location>
        <begin position="1"/>
        <end position="43"/>
    </location>
</feature>
<dbReference type="GO" id="GO:0006950">
    <property type="term" value="P:response to stress"/>
    <property type="evidence" value="ECO:0007669"/>
    <property type="project" value="UniProtKB-ARBA"/>
</dbReference>
<keyword evidence="1" id="KW-0732">Signal</keyword>
<dbReference type="SUPFAM" id="SSF52833">
    <property type="entry name" value="Thioredoxin-like"/>
    <property type="match status" value="1"/>
</dbReference>
<evidence type="ECO:0000313" key="4">
    <source>
        <dbReference type="Proteomes" id="UP000006860"/>
    </source>
</evidence>
<protein>
    <submittedName>
        <fullName evidence="3">Redoxin domain protein</fullName>
    </submittedName>
</protein>
<dbReference type="InterPro" id="IPR000866">
    <property type="entry name" value="AhpC/TSA"/>
</dbReference>
<dbReference type="PANTHER" id="PTHR42852">
    <property type="entry name" value="THIOL:DISULFIDE INTERCHANGE PROTEIN DSBE"/>
    <property type="match status" value="1"/>
</dbReference>
<organism evidence="3 4">
    <name type="scientific">Rubinisphaera brasiliensis (strain ATCC 49424 / DSM 5305 / JCM 21570 / IAM 15109 / NBRC 103401 / IFAM 1448)</name>
    <name type="common">Planctomyces brasiliensis</name>
    <dbReference type="NCBI Taxonomy" id="756272"/>
    <lineage>
        <taxon>Bacteria</taxon>
        <taxon>Pseudomonadati</taxon>
        <taxon>Planctomycetota</taxon>
        <taxon>Planctomycetia</taxon>
        <taxon>Planctomycetales</taxon>
        <taxon>Planctomycetaceae</taxon>
        <taxon>Rubinisphaera</taxon>
    </lineage>
</organism>
<dbReference type="Gene3D" id="1.25.40.10">
    <property type="entry name" value="Tetratricopeptide repeat domain"/>
    <property type="match status" value="1"/>
</dbReference>
<dbReference type="Pfam" id="PF00578">
    <property type="entry name" value="AhpC-TSA"/>
    <property type="match status" value="1"/>
</dbReference>
<dbReference type="Proteomes" id="UP000006860">
    <property type="component" value="Chromosome"/>
</dbReference>
<dbReference type="CDD" id="cd02966">
    <property type="entry name" value="TlpA_like_family"/>
    <property type="match status" value="1"/>
</dbReference>
<keyword evidence="4" id="KW-1185">Reference proteome</keyword>
<dbReference type="AlphaFoldDB" id="F0SJC4"/>
<dbReference type="HOGENOM" id="CLU_430743_0_0_0"/>
<dbReference type="Gene3D" id="3.40.30.10">
    <property type="entry name" value="Glutaredoxin"/>
    <property type="match status" value="1"/>
</dbReference>
<evidence type="ECO:0000256" key="1">
    <source>
        <dbReference type="SAM" id="SignalP"/>
    </source>
</evidence>
<evidence type="ECO:0000313" key="3">
    <source>
        <dbReference type="EMBL" id="ADY59699.1"/>
    </source>
</evidence>
<dbReference type="InterPro" id="IPR036249">
    <property type="entry name" value="Thioredoxin-like_sf"/>
</dbReference>
<dbReference type="RefSeq" id="WP_013628424.1">
    <property type="nucleotide sequence ID" value="NC_015174.1"/>
</dbReference>
<dbReference type="STRING" id="756272.Plabr_2096"/>
<dbReference type="GO" id="GO:0016209">
    <property type="term" value="F:antioxidant activity"/>
    <property type="evidence" value="ECO:0007669"/>
    <property type="project" value="InterPro"/>
</dbReference>
<dbReference type="eggNOG" id="COG0526">
    <property type="taxonomic scope" value="Bacteria"/>
</dbReference>
<evidence type="ECO:0000259" key="2">
    <source>
        <dbReference type="PROSITE" id="PS51352"/>
    </source>
</evidence>
<dbReference type="PROSITE" id="PS51352">
    <property type="entry name" value="THIOREDOXIN_2"/>
    <property type="match status" value="1"/>
</dbReference>
<dbReference type="InterPro" id="IPR013766">
    <property type="entry name" value="Thioredoxin_domain"/>
</dbReference>
<dbReference type="PANTHER" id="PTHR42852:SF17">
    <property type="entry name" value="THIOREDOXIN-LIKE PROTEIN HI_1115"/>
    <property type="match status" value="1"/>
</dbReference>
<dbReference type="OrthoDB" id="252709at2"/>
<dbReference type="InterPro" id="IPR050553">
    <property type="entry name" value="Thioredoxin_ResA/DsbE_sf"/>
</dbReference>
<feature type="domain" description="Thioredoxin" evidence="2">
    <location>
        <begin position="520"/>
        <end position="660"/>
    </location>
</feature>
<name>F0SJC4_RUBBR</name>
<dbReference type="EMBL" id="CP002546">
    <property type="protein sequence ID" value="ADY59699.1"/>
    <property type="molecule type" value="Genomic_DNA"/>
</dbReference>
<dbReference type="KEGG" id="pbs:Plabr_2096"/>